<dbReference type="EMBL" id="AP024086">
    <property type="protein sequence ID" value="BCL62393.1"/>
    <property type="molecule type" value="Genomic_DNA"/>
</dbReference>
<name>A0A8D5FNH8_9BACT</name>
<dbReference type="Proteomes" id="UP000826725">
    <property type="component" value="Chromosome"/>
</dbReference>
<protein>
    <recommendedName>
        <fullName evidence="2">Cadherin-like domain-containing protein</fullName>
    </recommendedName>
</protein>
<evidence type="ECO:0000313" key="4">
    <source>
        <dbReference type="Proteomes" id="UP000826725"/>
    </source>
</evidence>
<feature type="domain" description="Cadherin-like" evidence="2">
    <location>
        <begin position="559"/>
        <end position="652"/>
    </location>
</feature>
<dbReference type="InterPro" id="IPR041690">
    <property type="entry name" value="Cadherin_5"/>
</dbReference>
<dbReference type="RefSeq" id="WP_228854752.1">
    <property type="nucleotide sequence ID" value="NZ_AP024086.1"/>
</dbReference>
<proteinExistence type="predicted"/>
<dbReference type="Pfam" id="PF17963">
    <property type="entry name" value="Big_9"/>
    <property type="match status" value="2"/>
</dbReference>
<keyword evidence="4" id="KW-1185">Reference proteome</keyword>
<reference evidence="3" key="1">
    <citation type="submission" date="2020-09" db="EMBL/GenBank/DDBJ databases">
        <title>Desulfogranum mesoprofundum gen. nov., sp. nov., a novel mesophilic, sulfate-reducing chemolithoautotroph isolated from a deep-sea hydrothermal vent chimney in the Suiyo Seamount.</title>
        <authorList>
            <person name="Hashimoto Y."/>
            <person name="Nakagawa S."/>
        </authorList>
    </citation>
    <scope>NUCLEOTIDE SEQUENCE</scope>
    <source>
        <strain evidence="3">KT2</strain>
    </source>
</reference>
<feature type="region of interest" description="Disordered" evidence="1">
    <location>
        <begin position="338"/>
        <end position="366"/>
    </location>
</feature>
<dbReference type="NCBIfam" id="NF012211">
    <property type="entry name" value="tand_rpt_95"/>
    <property type="match status" value="10"/>
</dbReference>
<organism evidence="3 4">
    <name type="scientific">Desulfomarina profundi</name>
    <dbReference type="NCBI Taxonomy" id="2772557"/>
    <lineage>
        <taxon>Bacteria</taxon>
        <taxon>Pseudomonadati</taxon>
        <taxon>Thermodesulfobacteriota</taxon>
        <taxon>Desulfobulbia</taxon>
        <taxon>Desulfobulbales</taxon>
        <taxon>Desulfobulbaceae</taxon>
        <taxon>Desulfomarina</taxon>
    </lineage>
</organism>
<gene>
    <name evidence="3" type="ORF">DGMP_30860</name>
</gene>
<sequence length="1345" mass="147344">MKKAVEGWVEPVKRMLENYRANGGRLDIHGNLPVLQMIQGEGMRINYHSDSGRISVTVKDTSRTMEKLIGVLYGRDRGERLDSAVKLAGTVHGNIDFNRVDAIMAKYGFSKRGMTWTYGETKEAIGSSYGSGVFAGGGNMGPQGQHFTANPKNIRSLPLRPDRLPGQAMGKIIKTISLNNWFTGPGSEMLAMAMALPGGLPGLTTGTMETEVRDSGVEKKPLNMVELENLLRNSNLIHSTTGTQHGKAADVFFGNSEIPELDDPKELQNYLEYHWSMLLKKHGLDREAELDADGTYFFREDHYLEDNKSAIPTEAGSQHDSFNSADHLYHAGIQNETGATPEKKVPSGHETAPTTSVKENNTLSDHSQQLTGPVFTMAEDASMRFLLSDLIQETVPGEYGRMDESPTFLSFGTAQHGRIVREANGDIRFQADPDFSGIASFRYTLLDDSGNRLEKVARIHVENVNDAPILLDDEFTLDEGEHFSLENLLTNDRDPEGDLLKIDHLRNIDHGHIVQDNGHFFFQPEAGFHGDIIFSYWVRDHASSYPVMGESVLHYLDRNLGPTTGEDHFLIMEEDQLNTTVDKLLANDQEFDGENIVFDSLGPARHGSVVMGQNGEIVFTPTPGYSGTEAGFGYRVKDESGHLATGFARVEVLDRREDPVVSSSTRPAIMEDELLAFTPDEVAKFVTDPDGDPLHLELISNINGGSIITRNGWYTFQPDPEFSGRASFDYQAGDNRGGHVSGHLEFDILPVNDPIDTGQDHLATLEDTGIITTITHLLANDTDVDGNRIEFTGLGEAEHGTVRQEGEDIIFTPDPDYSGNEAFFTYTVKDDQGLESTGKVHIDVGGINDAPHITATRLSLIEDQPVILDSTLLATCFEDIDGDNLTVTDARALSGGIITRQDNQFVFTPDPDFHGEGSLHVTVTDGHESLAVNLSLDIQAVDDPAQCTTDILRTREEQPVTTSVTDIMVNDNDIDGDLSFAGLGNGIHGTVRQEGEDIIFTPDPDYFGDEAGFTYLVRDPDGNSSTGRVTVLVENVDDPAEITADLLHIPEDQPITFTVDEMAKFIHDPDPDPLRLATVSNVTGGRMEQSNGLYTFIPDHNFYGEASFDYAAENSRNESLSGHMNIAISPVNDLPETTLYTISGVEDHEVTIDMATLMAGATDVEDGSRLHFGGIDSSLHGDVHVDEHNTIHFLPDRDFFGTGSFRYSVVDSEGGRSHGYVTVRISGENDEPVAVDDRGIFAWSNNGYENIYDATTFLANDIDVDHDTLSITGVTGAEYGTVFLDNGKIHYIAPVDGWVGIDSFTYTVDDGHGTTSEARAEIGVRVNASPTSSPNSCLPEKIPFL</sequence>
<dbReference type="Pfam" id="PF17892">
    <property type="entry name" value="Cadherin_5"/>
    <property type="match status" value="7"/>
</dbReference>
<evidence type="ECO:0000313" key="3">
    <source>
        <dbReference type="EMBL" id="BCL62393.1"/>
    </source>
</evidence>
<feature type="domain" description="Cadherin-like" evidence="2">
    <location>
        <begin position="752"/>
        <end position="844"/>
    </location>
</feature>
<evidence type="ECO:0000256" key="1">
    <source>
        <dbReference type="SAM" id="MobiDB-lite"/>
    </source>
</evidence>
<dbReference type="KEGG" id="dbk:DGMP_30860"/>
<feature type="compositionally biased region" description="Polar residues" evidence="1">
    <location>
        <begin position="352"/>
        <end position="366"/>
    </location>
</feature>
<evidence type="ECO:0000259" key="2">
    <source>
        <dbReference type="Pfam" id="PF17892"/>
    </source>
</evidence>
<feature type="domain" description="Cadherin-like" evidence="2">
    <location>
        <begin position="848"/>
        <end position="938"/>
    </location>
</feature>
<feature type="domain" description="Cadherin-like" evidence="2">
    <location>
        <begin position="464"/>
        <end position="542"/>
    </location>
</feature>
<accession>A0A8D5FNH8</accession>
<feature type="domain" description="Cadherin-like" evidence="2">
    <location>
        <begin position="658"/>
        <end position="748"/>
    </location>
</feature>
<feature type="domain" description="Cadherin-like" evidence="2">
    <location>
        <begin position="1038"/>
        <end position="1128"/>
    </location>
</feature>
<feature type="domain" description="Cadherin-like" evidence="2">
    <location>
        <begin position="1131"/>
        <end position="1225"/>
    </location>
</feature>